<dbReference type="AlphaFoldDB" id="A0A7W6N0N0"/>
<feature type="chain" id="PRO_5030694563" evidence="1">
    <location>
        <begin position="21"/>
        <end position="468"/>
    </location>
</feature>
<dbReference type="Gene3D" id="2.130.10.10">
    <property type="entry name" value="YVTN repeat-like/Quinoprotein amine dehydrogenase"/>
    <property type="match status" value="1"/>
</dbReference>
<dbReference type="PROSITE" id="PS51257">
    <property type="entry name" value="PROKAR_LIPOPROTEIN"/>
    <property type="match status" value="1"/>
</dbReference>
<evidence type="ECO:0000313" key="2">
    <source>
        <dbReference type="EMBL" id="MBB4028057.1"/>
    </source>
</evidence>
<feature type="signal peptide" evidence="1">
    <location>
        <begin position="1"/>
        <end position="20"/>
    </location>
</feature>
<protein>
    <submittedName>
        <fullName evidence="2">WD40 repeat protein</fullName>
    </submittedName>
</protein>
<sequence>MKWKYLYIWLIGLLAIGCFDDDTTVDTVRISEIAIDTNSLQKEYNRDKNQTLVIDITPYVTQKEKDLPLTFQWDMDYKFYSDSSVLYVDCQDLGTFPMRVKVSNEHSSAFYEFKLHINSPYEEGITVLSESGDGTGMLSFMRQMADGTMGNFETHCLTMNNPGEVFPKSPTDMAKRLSQLFISYKNDPSVYVVNAKTFELENIVKAPEFSDFLPVVMMLPDNEARTAVAISENGKVYNLASMEGLILTHTILTSTYSSVQHSYFGGYQPYYYLWDVNQHTICYYNGYTAEYCQYFGPIWNGDHDVIAIFENEKGSSFTVLTELNGEIWKTSLSNTIYKLDDNYQKASVDYRDVQRVIANPVLKKEDPKVASPSYQCLFYAQGNKIYRWYYSSTSFPTESWATIDDISNAEITTMAISPDESQVYVGAYRSDESGENGYIYIYDTRTGRLINSYKNVAYKPIKIMYKVK</sequence>
<dbReference type="GeneID" id="93101705"/>
<dbReference type="InterPro" id="IPR015943">
    <property type="entry name" value="WD40/YVTN_repeat-like_dom_sf"/>
</dbReference>
<accession>A0A7W6N0N0</accession>
<dbReference type="SUPFAM" id="SSF51004">
    <property type="entry name" value="C-terminal (heme d1) domain of cytochrome cd1-nitrite reductase"/>
    <property type="match status" value="1"/>
</dbReference>
<reference evidence="2 3" key="1">
    <citation type="submission" date="2020-08" db="EMBL/GenBank/DDBJ databases">
        <title>Genomic Encyclopedia of Type Strains, Phase IV (KMG-IV): sequencing the most valuable type-strain genomes for metagenomic binning, comparative biology and taxonomic classification.</title>
        <authorList>
            <person name="Goeker M."/>
        </authorList>
    </citation>
    <scope>NUCLEOTIDE SEQUENCE [LARGE SCALE GENOMIC DNA]</scope>
    <source>
        <strain evidence="2 3">DSM 105721</strain>
    </source>
</reference>
<evidence type="ECO:0000256" key="1">
    <source>
        <dbReference type="SAM" id="SignalP"/>
    </source>
</evidence>
<organism evidence="2 3">
    <name type="scientific">Butyricimonas faecihominis</name>
    <dbReference type="NCBI Taxonomy" id="1472416"/>
    <lineage>
        <taxon>Bacteria</taxon>
        <taxon>Pseudomonadati</taxon>
        <taxon>Bacteroidota</taxon>
        <taxon>Bacteroidia</taxon>
        <taxon>Bacteroidales</taxon>
        <taxon>Odoribacteraceae</taxon>
        <taxon>Butyricimonas</taxon>
    </lineage>
</organism>
<name>A0A7W6N0N0_9BACT</name>
<gene>
    <name evidence="2" type="ORF">GGR14_003880</name>
</gene>
<dbReference type="InterPro" id="IPR011048">
    <property type="entry name" value="Haem_d1_sf"/>
</dbReference>
<dbReference type="EMBL" id="JACIES010000016">
    <property type="protein sequence ID" value="MBB4028057.1"/>
    <property type="molecule type" value="Genomic_DNA"/>
</dbReference>
<keyword evidence="3" id="KW-1185">Reference proteome</keyword>
<dbReference type="RefSeq" id="WP_124318190.1">
    <property type="nucleotide sequence ID" value="NZ_AP028155.1"/>
</dbReference>
<comment type="caution">
    <text evidence="2">The sequence shown here is derived from an EMBL/GenBank/DDBJ whole genome shotgun (WGS) entry which is preliminary data.</text>
</comment>
<dbReference type="Proteomes" id="UP000546007">
    <property type="component" value="Unassembled WGS sequence"/>
</dbReference>
<proteinExistence type="predicted"/>
<keyword evidence="1" id="KW-0732">Signal</keyword>
<dbReference type="OrthoDB" id="1095251at2"/>
<evidence type="ECO:0000313" key="3">
    <source>
        <dbReference type="Proteomes" id="UP000546007"/>
    </source>
</evidence>